<keyword evidence="2" id="KW-0349">Heme</keyword>
<sequence>MNHASSSFVTPVTARPSACPGLLRIVAALDGGICRVKLPGGVLRSTEARAIAEASEQHAAGVIEVTNRANLQIRGVMAGHEAALIETLVNAGLGPTAGLIDAANYGAAVALDASTAPTASTTTTLLAASAADDVRNLMISPSAGRDPQALFDTRALAAQILALLQSEPRFAALSPKFALLLDGGEQLAMLDHPHDVWLAATAAPEGVRFAFGLAGCPPVARADDRGRNAKPGTPALAAVLPSQVPALVNALLQTFLDLAAPDDTRMRHLLAAHPVEAVLQHTQTYLDFPLNRDPALADWHRAPADASLRLGAHPQRMAGTWQAGGQPPLGRLDAATLRALATIAEDSGDATLHMTPWQSVLLPDIAAHATASVLTGLAALGLACKATQPLARLIACAGSTGCAKSQADTKADALHLAALLPTTVEQVHLSGCPRSCAAAHRAPYTLLAVAPRHYDLYRRDDDHPGFGQCVAHHLTIEQAADALARLARSPFDA</sequence>
<evidence type="ECO:0000313" key="10">
    <source>
        <dbReference type="Proteomes" id="UP000185151"/>
    </source>
</evidence>
<dbReference type="InterPro" id="IPR036136">
    <property type="entry name" value="Nit/Sulf_reduc_fer-like_dom_sf"/>
</dbReference>
<evidence type="ECO:0000259" key="7">
    <source>
        <dbReference type="Pfam" id="PF01077"/>
    </source>
</evidence>
<evidence type="ECO:0000256" key="1">
    <source>
        <dbReference type="ARBA" id="ARBA00022485"/>
    </source>
</evidence>
<dbReference type="Proteomes" id="UP000185151">
    <property type="component" value="Unassembled WGS sequence"/>
</dbReference>
<dbReference type="Gene3D" id="3.90.480.10">
    <property type="entry name" value="Sulfite Reductase Hemoprotein,Domain 2"/>
    <property type="match status" value="2"/>
</dbReference>
<evidence type="ECO:0000313" key="9">
    <source>
        <dbReference type="EMBL" id="SIO29909.1"/>
    </source>
</evidence>
<protein>
    <submittedName>
        <fullName evidence="9">Precorrin-3B synthase</fullName>
    </submittedName>
</protein>
<dbReference type="RefSeq" id="WP_083640330.1">
    <property type="nucleotide sequence ID" value="NZ_FSRU01000001.1"/>
</dbReference>
<proteinExistence type="predicted"/>
<organism evidence="9 10">
    <name type="scientific">Paraburkholderia phenazinium</name>
    <dbReference type="NCBI Taxonomy" id="60549"/>
    <lineage>
        <taxon>Bacteria</taxon>
        <taxon>Pseudomonadati</taxon>
        <taxon>Pseudomonadota</taxon>
        <taxon>Betaproteobacteria</taxon>
        <taxon>Burkholderiales</taxon>
        <taxon>Burkholderiaceae</taxon>
        <taxon>Paraburkholderia</taxon>
    </lineage>
</organism>
<feature type="domain" description="Nitrite/Sulfite reductase ferredoxin-like" evidence="8">
    <location>
        <begin position="313"/>
        <end position="379"/>
    </location>
</feature>
<keyword evidence="10" id="KW-1185">Reference proteome</keyword>
<dbReference type="Pfam" id="PF01077">
    <property type="entry name" value="NIR_SIR"/>
    <property type="match status" value="1"/>
</dbReference>
<name>A0A1N6ID52_9BURK</name>
<reference evidence="9 10" key="1">
    <citation type="submission" date="2016-11" db="EMBL/GenBank/DDBJ databases">
        <authorList>
            <person name="Jaros S."/>
            <person name="Januszkiewicz K."/>
            <person name="Wedrychowicz H."/>
        </authorList>
    </citation>
    <scope>NUCLEOTIDE SEQUENCE [LARGE SCALE GENOMIC DNA]</scope>
    <source>
        <strain evidence="9 10">GAS95</strain>
    </source>
</reference>
<dbReference type="EMBL" id="FSRU01000001">
    <property type="protein sequence ID" value="SIO29909.1"/>
    <property type="molecule type" value="Genomic_DNA"/>
</dbReference>
<evidence type="ECO:0000256" key="5">
    <source>
        <dbReference type="ARBA" id="ARBA00023004"/>
    </source>
</evidence>
<dbReference type="SUPFAM" id="SSF55124">
    <property type="entry name" value="Nitrite/Sulfite reductase N-terminal domain-like"/>
    <property type="match status" value="2"/>
</dbReference>
<evidence type="ECO:0000256" key="6">
    <source>
        <dbReference type="ARBA" id="ARBA00023014"/>
    </source>
</evidence>
<evidence type="ECO:0000259" key="8">
    <source>
        <dbReference type="Pfam" id="PF03460"/>
    </source>
</evidence>
<dbReference type="InterPro" id="IPR005117">
    <property type="entry name" value="NiRdtase/SiRdtase_haem-b_fer"/>
</dbReference>
<dbReference type="AlphaFoldDB" id="A0A1N6ID52"/>
<keyword evidence="3" id="KW-0479">Metal-binding</keyword>
<dbReference type="OrthoDB" id="7459360at2"/>
<dbReference type="PANTHER" id="PTHR32439:SF9">
    <property type="entry name" value="BLR3264 PROTEIN"/>
    <property type="match status" value="1"/>
</dbReference>
<dbReference type="InterPro" id="IPR012798">
    <property type="entry name" value="Cbl_synth_CobG-like"/>
</dbReference>
<evidence type="ECO:0000256" key="3">
    <source>
        <dbReference type="ARBA" id="ARBA00022723"/>
    </source>
</evidence>
<dbReference type="NCBIfam" id="TIGR02435">
    <property type="entry name" value="CobG"/>
    <property type="match status" value="1"/>
</dbReference>
<dbReference type="Pfam" id="PF03460">
    <property type="entry name" value="NIR_SIR_ferr"/>
    <property type="match status" value="2"/>
</dbReference>
<dbReference type="InterPro" id="IPR051329">
    <property type="entry name" value="NIR_SIR_4Fe-4S"/>
</dbReference>
<dbReference type="SUPFAM" id="SSF56014">
    <property type="entry name" value="Nitrite and sulphite reductase 4Fe-4S domain-like"/>
    <property type="match status" value="2"/>
</dbReference>
<keyword evidence="1" id="KW-0004">4Fe-4S</keyword>
<feature type="domain" description="Nitrite/sulphite reductase 4Fe-4S" evidence="7">
    <location>
        <begin position="131"/>
        <end position="287"/>
    </location>
</feature>
<dbReference type="GO" id="GO:0016491">
    <property type="term" value="F:oxidoreductase activity"/>
    <property type="evidence" value="ECO:0007669"/>
    <property type="project" value="UniProtKB-KW"/>
</dbReference>
<feature type="domain" description="Nitrite/Sulfite reductase ferredoxin-like" evidence="8">
    <location>
        <begin position="33"/>
        <end position="88"/>
    </location>
</feature>
<gene>
    <name evidence="9" type="ORF">SAMN05444165_2047</name>
</gene>
<evidence type="ECO:0000256" key="2">
    <source>
        <dbReference type="ARBA" id="ARBA00022617"/>
    </source>
</evidence>
<accession>A0A1N6ID52</accession>
<keyword evidence="4" id="KW-0560">Oxidoreductase</keyword>
<dbReference type="GO" id="GO:0051539">
    <property type="term" value="F:4 iron, 4 sulfur cluster binding"/>
    <property type="evidence" value="ECO:0007669"/>
    <property type="project" value="UniProtKB-KW"/>
</dbReference>
<keyword evidence="5" id="KW-0408">Iron</keyword>
<dbReference type="Gene3D" id="3.30.413.10">
    <property type="entry name" value="Sulfite Reductase Hemoprotein, domain 1"/>
    <property type="match status" value="2"/>
</dbReference>
<dbReference type="GO" id="GO:0020037">
    <property type="term" value="F:heme binding"/>
    <property type="evidence" value="ECO:0007669"/>
    <property type="project" value="InterPro"/>
</dbReference>
<dbReference type="GO" id="GO:0046872">
    <property type="term" value="F:metal ion binding"/>
    <property type="evidence" value="ECO:0007669"/>
    <property type="project" value="UniProtKB-KW"/>
</dbReference>
<evidence type="ECO:0000256" key="4">
    <source>
        <dbReference type="ARBA" id="ARBA00023002"/>
    </source>
</evidence>
<dbReference type="InterPro" id="IPR006067">
    <property type="entry name" value="NO2/SO3_Rdtase_4Fe4S_dom"/>
</dbReference>
<dbReference type="PANTHER" id="PTHR32439">
    <property type="entry name" value="FERREDOXIN--NITRITE REDUCTASE, CHLOROPLASTIC"/>
    <property type="match status" value="1"/>
</dbReference>
<dbReference type="InterPro" id="IPR045854">
    <property type="entry name" value="NO2/SO3_Rdtase_4Fe4S_sf"/>
</dbReference>
<keyword evidence="6" id="KW-0411">Iron-sulfur</keyword>